<dbReference type="OrthoDB" id="436852at2759"/>
<dbReference type="SUPFAM" id="SSF54160">
    <property type="entry name" value="Chromo domain-like"/>
    <property type="match status" value="1"/>
</dbReference>
<evidence type="ECO:0000256" key="2">
    <source>
        <dbReference type="SAM" id="MobiDB-lite"/>
    </source>
</evidence>
<dbReference type="InterPro" id="IPR023780">
    <property type="entry name" value="Chromo_domain"/>
</dbReference>
<proteinExistence type="predicted"/>
<dbReference type="InterPro" id="IPR016197">
    <property type="entry name" value="Chromo-like_dom_sf"/>
</dbReference>
<dbReference type="PROSITE" id="PS50013">
    <property type="entry name" value="CHROMO_2"/>
    <property type="match status" value="1"/>
</dbReference>
<evidence type="ECO:0000313" key="5">
    <source>
        <dbReference type="Proteomes" id="UP000029964"/>
    </source>
</evidence>
<dbReference type="InterPro" id="IPR000953">
    <property type="entry name" value="Chromo/chromo_shadow_dom"/>
</dbReference>
<dbReference type="CDD" id="cd18966">
    <property type="entry name" value="chromodomain"/>
    <property type="match status" value="1"/>
</dbReference>
<feature type="compositionally biased region" description="Polar residues" evidence="2">
    <location>
        <begin position="1"/>
        <end position="17"/>
    </location>
</feature>
<evidence type="ECO:0000313" key="4">
    <source>
        <dbReference type="EMBL" id="KFH42235.1"/>
    </source>
</evidence>
<feature type="compositionally biased region" description="Acidic residues" evidence="2">
    <location>
        <begin position="1195"/>
        <end position="1204"/>
    </location>
</feature>
<organism evidence="4 5">
    <name type="scientific">Hapsidospora chrysogenum (strain ATCC 11550 / CBS 779.69 / DSM 880 / IAM 14645 / JCM 23072 / IMI 49137)</name>
    <name type="common">Acremonium chrysogenum</name>
    <dbReference type="NCBI Taxonomy" id="857340"/>
    <lineage>
        <taxon>Eukaryota</taxon>
        <taxon>Fungi</taxon>
        <taxon>Dikarya</taxon>
        <taxon>Ascomycota</taxon>
        <taxon>Pezizomycotina</taxon>
        <taxon>Sordariomycetes</taxon>
        <taxon>Hypocreomycetidae</taxon>
        <taxon>Hypocreales</taxon>
        <taxon>Bionectriaceae</taxon>
        <taxon>Hapsidospora</taxon>
    </lineage>
</organism>
<feature type="region of interest" description="Disordered" evidence="2">
    <location>
        <begin position="1"/>
        <end position="26"/>
    </location>
</feature>
<feature type="compositionally biased region" description="Basic and acidic residues" evidence="2">
    <location>
        <begin position="150"/>
        <end position="162"/>
    </location>
</feature>
<feature type="region of interest" description="Disordered" evidence="2">
    <location>
        <begin position="1187"/>
        <end position="1230"/>
    </location>
</feature>
<evidence type="ECO:0000256" key="1">
    <source>
        <dbReference type="ARBA" id="ARBA00011353"/>
    </source>
</evidence>
<dbReference type="STRING" id="857340.A0A086SYQ3"/>
<evidence type="ECO:0000259" key="3">
    <source>
        <dbReference type="PROSITE" id="PS50013"/>
    </source>
</evidence>
<keyword evidence="5" id="KW-1185">Reference proteome</keyword>
<feature type="compositionally biased region" description="Low complexity" evidence="2">
    <location>
        <begin position="444"/>
        <end position="454"/>
    </location>
</feature>
<dbReference type="EMBL" id="JPKY01000100">
    <property type="protein sequence ID" value="KFH42235.1"/>
    <property type="molecule type" value="Genomic_DNA"/>
</dbReference>
<feature type="compositionally biased region" description="Polar residues" evidence="2">
    <location>
        <begin position="323"/>
        <end position="339"/>
    </location>
</feature>
<dbReference type="Gene3D" id="2.40.50.40">
    <property type="match status" value="1"/>
</dbReference>
<feature type="compositionally biased region" description="Low complexity" evidence="2">
    <location>
        <begin position="174"/>
        <end position="185"/>
    </location>
</feature>
<sequence>MDTDGDNLSTSSTLSECENSDEEYSTEGIIAEGSINGETRYLVSWTGYPLHKATWEPADHLTDAIIHSWEEQKRKVSQGEAKRFKIRHWKEATVQALREKHHRHIRRNALRVSTGQQPTVWETPFKERLQRIENYYPNDEDTSSEDEEVDFHRLDNPTRPRLPETGVGSVTSFPVEPAADPAVEAGRQAGGQNPNTERPAGRTTPDASKTPSEEPSSAKSSTPSKAASSSATGGAGLAKRQSAKTSAKPSQAAVNVFSGGTEPRRRKSLPQQGQDSSTEPKIVRLRYQRLMEKSSRDKENSAPVQMPKKLISLDPYAPGPVVTNPQEPSPQASNEQQDNLVGEPMDIETAEPAPTRKSSLKHPVVASSAGAAHTSQPLQRRKSVRWNDNSQVLTFEKMDGFEVSPEPGLFVPNEGELPLQADEEEKPPLTRFPSWRAPSPPRGYSPQQQQSQPSLAPGLAAQSVQKLCLLGSQASRPVGLLFRDIPPSQSWVDDFRSRDRLVFSHACTAQDFRDQFRRGQTQYPDLACGSVSAPTDQGTLETVADRLKLDAKGILCHGAEYCILLFPSKSEEWDFEAVRMPRPNGGSGPMNYIIFGPSTFGKADLATDGSRSDRASWERCLPKSLGQLLNLDYEKVFPLSMQKDKKHHIFFAFPPTAVEEARLLSTWLGVASKERECIIYDGYCPGDWSRFVNVGKGALIIHEDALWKLRLFPRMADVLGHANFTVSIFHRGRGTSSSIGDIGLRRLHLNRKVFLMTPSFVLSEPQKARFFINFFIKARESGGPVHLAVPGNIEDWLTELLSERCQRPAQKNPDVHREDLTALAKLVHRIGVLAENSSDDDDLSPLIFAPTRIDGSDEQSLVNWFGWWTLANIGRCGFGRFYVLGSTPEPSDAMARKLMPLRYMPNTVNDPDEALALLEKGMGMAETSPQSKEDAKLALVDNDNPRALRDHLKRVQQELERMGSPLWLNYNPVLYVDHDMAFRLGDVRGEFFHFNQWFRSMHPLEDVQRRREAGRAPTKNTLTGFFYTPKMGWESASRRGVSRDPWLAFFRPVNPHLTWRSTELFIWDSRYAGKYRDWQEAYEEDLDQVHRQFIEVVAAENARKNPERPLEKVWLGGWEPPRPSRSTNPVDTTLDFLDKVAEDVRRLLPAPDIGIQSRGWKLLKPGGKPQGEPMDVAKDMAKDVATGEIAKSETSEEDGSDDDGDGAKGPKMLFLPPRRRPQRDTDKRLQSLCRNRLYVHSMAAVKRGEGHLPMTYKYTPTNMWYGQQVHEGRDFKHMTVDTWKVVFDQIHLGPITE</sequence>
<feature type="compositionally biased region" description="Acidic residues" evidence="2">
    <location>
        <begin position="138"/>
        <end position="149"/>
    </location>
</feature>
<feature type="region of interest" description="Disordered" evidence="2">
    <location>
        <begin position="421"/>
        <end position="457"/>
    </location>
</feature>
<feature type="compositionally biased region" description="Polar residues" evidence="2">
    <location>
        <begin position="243"/>
        <end position="253"/>
    </location>
</feature>
<dbReference type="GO" id="GO:0006338">
    <property type="term" value="P:chromatin remodeling"/>
    <property type="evidence" value="ECO:0007669"/>
    <property type="project" value="UniProtKB-ARBA"/>
</dbReference>
<protein>
    <recommendedName>
        <fullName evidence="3">Chromo domain-containing protein</fullName>
    </recommendedName>
</protein>
<name>A0A086SYQ3_HAPC1</name>
<dbReference type="Pfam" id="PF00385">
    <property type="entry name" value="Chromo"/>
    <property type="match status" value="1"/>
</dbReference>
<dbReference type="HOGENOM" id="CLU_002208_0_0_1"/>
<gene>
    <name evidence="4" type="ORF">ACRE_070400</name>
</gene>
<feature type="compositionally biased region" description="Low complexity" evidence="2">
    <location>
        <begin position="207"/>
        <end position="232"/>
    </location>
</feature>
<feature type="compositionally biased region" description="Polar residues" evidence="2">
    <location>
        <begin position="269"/>
        <end position="279"/>
    </location>
</feature>
<feature type="compositionally biased region" description="Basic and acidic residues" evidence="2">
    <location>
        <begin position="289"/>
        <end position="300"/>
    </location>
</feature>
<reference evidence="5" key="1">
    <citation type="journal article" date="2014" name="Genome Announc.">
        <title>Genome sequence and annotation of Acremonium chrysogenum, producer of the beta-lactam antibiotic cephalosporin C.</title>
        <authorList>
            <person name="Terfehr D."/>
            <person name="Dahlmann T.A."/>
            <person name="Specht T."/>
            <person name="Zadra I."/>
            <person name="Kuernsteiner H."/>
            <person name="Kueck U."/>
        </authorList>
    </citation>
    <scope>NUCLEOTIDE SEQUENCE [LARGE SCALE GENOMIC DNA]</scope>
    <source>
        <strain evidence="5">ATCC 11550 / CBS 779.69 / DSM 880 / IAM 14645 / JCM 23072 / IMI 49137</strain>
    </source>
</reference>
<accession>A0A086SYQ3</accession>
<feature type="domain" description="Chromo" evidence="3">
    <location>
        <begin position="24"/>
        <end position="61"/>
    </location>
</feature>
<feature type="region of interest" description="Disordered" evidence="2">
    <location>
        <begin position="137"/>
        <end position="382"/>
    </location>
</feature>
<comment type="caution">
    <text evidence="4">The sequence shown here is derived from an EMBL/GenBank/DDBJ whole genome shotgun (WGS) entry which is preliminary data.</text>
</comment>
<dbReference type="Proteomes" id="UP000029964">
    <property type="component" value="Unassembled WGS sequence"/>
</dbReference>
<comment type="subunit">
    <text evidence="1">Component of the NuA4 histone acetyltransferase complex.</text>
</comment>